<keyword evidence="4" id="KW-1185">Reference proteome</keyword>
<dbReference type="InterPro" id="IPR004865">
    <property type="entry name" value="HSR_dom"/>
</dbReference>
<dbReference type="Pfam" id="PF01342">
    <property type="entry name" value="SAND"/>
    <property type="match status" value="1"/>
</dbReference>
<dbReference type="SUPFAM" id="SSF63763">
    <property type="entry name" value="SAND domain-like"/>
    <property type="match status" value="1"/>
</dbReference>
<dbReference type="GO" id="GO:0003677">
    <property type="term" value="F:DNA binding"/>
    <property type="evidence" value="ECO:0007669"/>
    <property type="project" value="InterPro"/>
</dbReference>
<evidence type="ECO:0000256" key="1">
    <source>
        <dbReference type="ARBA" id="ARBA00022553"/>
    </source>
</evidence>
<dbReference type="InterPro" id="IPR010919">
    <property type="entry name" value="SAND-like_dom_sf"/>
</dbReference>
<sequence>MDTASRRSNIKIDNQKDFGFFTDEKLFDFFCQNKVKMSTIEKPLMLLRHLKDNRLITDELYQKLENTGGDNDMYSALEYIEKRGKKNVRKFWERVAQEHILQRYSQLSEITAALMDSLEGQPKKIIRERVEDRSTGKEREVKKRKTESNSVSDQAGPSSSSISSQRTTDEHVKRDSPDLPSSPDSSTELPFSHPSVHCKAEEIWNMDKHKRFLPVTCGDKQALLDRDALYERKRDCIKCDTGMISPFLFEEMGGKETHKSWKTSILCQGITLKTLIEMNILKLPKHKGKFTLRK</sequence>
<organism evidence="4 5">
    <name type="scientific">Carassius auratus</name>
    <name type="common">Goldfish</name>
    <dbReference type="NCBI Taxonomy" id="7957"/>
    <lineage>
        <taxon>Eukaryota</taxon>
        <taxon>Metazoa</taxon>
        <taxon>Chordata</taxon>
        <taxon>Craniata</taxon>
        <taxon>Vertebrata</taxon>
        <taxon>Euteleostomi</taxon>
        <taxon>Actinopterygii</taxon>
        <taxon>Neopterygii</taxon>
        <taxon>Teleostei</taxon>
        <taxon>Ostariophysi</taxon>
        <taxon>Cypriniformes</taxon>
        <taxon>Cyprinidae</taxon>
        <taxon>Cyprininae</taxon>
        <taxon>Carassius</taxon>
    </lineage>
</organism>
<evidence type="ECO:0000256" key="2">
    <source>
        <dbReference type="SAM" id="MobiDB-lite"/>
    </source>
</evidence>
<dbReference type="Pfam" id="PF03172">
    <property type="entry name" value="HSR"/>
    <property type="match status" value="1"/>
</dbReference>
<dbReference type="InterPro" id="IPR043563">
    <property type="entry name" value="Sp110/Sp140/Sp140L-like"/>
</dbReference>
<feature type="compositionally biased region" description="Polar residues" evidence="2">
    <location>
        <begin position="148"/>
        <end position="157"/>
    </location>
</feature>
<dbReference type="RefSeq" id="XP_026065002.1">
    <property type="nucleotide sequence ID" value="XM_026209217.1"/>
</dbReference>
<evidence type="ECO:0000313" key="4">
    <source>
        <dbReference type="Proteomes" id="UP000515129"/>
    </source>
</evidence>
<dbReference type="OrthoDB" id="1870062at2759"/>
<evidence type="ECO:0000259" key="3">
    <source>
        <dbReference type="PROSITE" id="PS50864"/>
    </source>
</evidence>
<dbReference type="InterPro" id="IPR000770">
    <property type="entry name" value="SAND_dom"/>
</dbReference>
<feature type="compositionally biased region" description="Basic and acidic residues" evidence="2">
    <location>
        <begin position="125"/>
        <end position="141"/>
    </location>
</feature>
<keyword evidence="1" id="KW-0597">Phosphoprotein</keyword>
<dbReference type="KEGG" id="caua:113047869"/>
<feature type="domain" description="SAND" evidence="3">
    <location>
        <begin position="203"/>
        <end position="282"/>
    </location>
</feature>
<feature type="compositionally biased region" description="Basic and acidic residues" evidence="2">
    <location>
        <begin position="167"/>
        <end position="177"/>
    </location>
</feature>
<protein>
    <submittedName>
        <fullName evidence="5">Uncharacterized protein si:dkey-68o6.8 isoform X1</fullName>
    </submittedName>
</protein>
<accession>A0A6P6K1C9</accession>
<evidence type="ECO:0000313" key="5">
    <source>
        <dbReference type="RefSeq" id="XP_026065002.1"/>
    </source>
</evidence>
<dbReference type="SMART" id="SM00258">
    <property type="entry name" value="SAND"/>
    <property type="match status" value="1"/>
</dbReference>
<gene>
    <name evidence="5" type="primary">si:dkey-68o6.8</name>
</gene>
<dbReference type="GO" id="GO:0000981">
    <property type="term" value="F:DNA-binding transcription factor activity, RNA polymerase II-specific"/>
    <property type="evidence" value="ECO:0007669"/>
    <property type="project" value="TreeGrafter"/>
</dbReference>
<dbReference type="Proteomes" id="UP000515129">
    <property type="component" value="Chromosome 3"/>
</dbReference>
<feature type="region of interest" description="Disordered" evidence="2">
    <location>
        <begin position="125"/>
        <end position="192"/>
    </location>
</feature>
<dbReference type="PANTHER" id="PTHR46386">
    <property type="entry name" value="NUCLEAR BODY PROTEIN SP140"/>
    <property type="match status" value="1"/>
</dbReference>
<dbReference type="PANTHER" id="PTHR46386:SF1">
    <property type="entry name" value="NUCLEAR BODY PROTEIN SP140-LIKE PROTEIN"/>
    <property type="match status" value="1"/>
</dbReference>
<dbReference type="Gene3D" id="3.10.390.10">
    <property type="entry name" value="SAND domain-like"/>
    <property type="match status" value="1"/>
</dbReference>
<proteinExistence type="predicted"/>
<dbReference type="AlphaFoldDB" id="A0A6P6K1C9"/>
<reference evidence="5" key="1">
    <citation type="submission" date="2025-08" db="UniProtKB">
        <authorList>
            <consortium name="RefSeq"/>
        </authorList>
    </citation>
    <scope>IDENTIFICATION</scope>
    <source>
        <strain evidence="5">Wakin</strain>
        <tissue evidence="5">Muscle</tissue>
    </source>
</reference>
<dbReference type="PROSITE" id="PS50864">
    <property type="entry name" value="SAND"/>
    <property type="match status" value="1"/>
</dbReference>
<dbReference type="GO" id="GO:0005634">
    <property type="term" value="C:nucleus"/>
    <property type="evidence" value="ECO:0007669"/>
    <property type="project" value="InterPro"/>
</dbReference>
<name>A0A6P6K1C9_CARAU</name>